<feature type="DNA-binding region" description="H-T-H motif" evidence="5">
    <location>
        <begin position="31"/>
        <end position="50"/>
    </location>
</feature>
<evidence type="ECO:0000313" key="7">
    <source>
        <dbReference type="EMBL" id="TDD43041.1"/>
    </source>
</evidence>
<dbReference type="PANTHER" id="PTHR30055">
    <property type="entry name" value="HTH-TYPE TRANSCRIPTIONAL REGULATOR RUTR"/>
    <property type="match status" value="1"/>
</dbReference>
<dbReference type="InterPro" id="IPR001647">
    <property type="entry name" value="HTH_TetR"/>
</dbReference>
<dbReference type="InterPro" id="IPR050109">
    <property type="entry name" value="HTH-type_TetR-like_transc_reg"/>
</dbReference>
<reference evidence="7 8" key="1">
    <citation type="submission" date="2019-03" db="EMBL/GenBank/DDBJ databases">
        <title>Draft genome sequences of novel Actinobacteria.</title>
        <authorList>
            <person name="Sahin N."/>
            <person name="Ay H."/>
            <person name="Saygin H."/>
        </authorList>
    </citation>
    <scope>NUCLEOTIDE SEQUENCE [LARGE SCALE GENOMIC DNA]</scope>
    <source>
        <strain evidence="7 8">7K502</strain>
    </source>
</reference>
<protein>
    <submittedName>
        <fullName evidence="7">TetR family transcriptional regulator</fullName>
    </submittedName>
</protein>
<organism evidence="7 8">
    <name type="scientific">Saccharopolyspora elongata</name>
    <dbReference type="NCBI Taxonomy" id="2530387"/>
    <lineage>
        <taxon>Bacteria</taxon>
        <taxon>Bacillati</taxon>
        <taxon>Actinomycetota</taxon>
        <taxon>Actinomycetes</taxon>
        <taxon>Pseudonocardiales</taxon>
        <taxon>Pseudonocardiaceae</taxon>
        <taxon>Saccharopolyspora</taxon>
    </lineage>
</organism>
<dbReference type="InterPro" id="IPR039538">
    <property type="entry name" value="BetI_C"/>
</dbReference>
<keyword evidence="8" id="KW-1185">Reference proteome</keyword>
<dbReference type="OrthoDB" id="9816296at2"/>
<proteinExistence type="predicted"/>
<dbReference type="InterPro" id="IPR036271">
    <property type="entry name" value="Tet_transcr_reg_TetR-rel_C_sf"/>
</dbReference>
<dbReference type="PROSITE" id="PS50977">
    <property type="entry name" value="HTH_TETR_2"/>
    <property type="match status" value="1"/>
</dbReference>
<dbReference type="InterPro" id="IPR009057">
    <property type="entry name" value="Homeodomain-like_sf"/>
</dbReference>
<keyword evidence="4" id="KW-0804">Transcription</keyword>
<dbReference type="RefSeq" id="WP_132490032.1">
    <property type="nucleotide sequence ID" value="NZ_SMKW01000042.1"/>
</dbReference>
<evidence type="ECO:0000256" key="5">
    <source>
        <dbReference type="PROSITE-ProRule" id="PRU00335"/>
    </source>
</evidence>
<feature type="domain" description="HTH tetR-type" evidence="6">
    <location>
        <begin position="8"/>
        <end position="68"/>
    </location>
</feature>
<name>A0A4R4YE80_9PSEU</name>
<evidence type="ECO:0000313" key="8">
    <source>
        <dbReference type="Proteomes" id="UP000294947"/>
    </source>
</evidence>
<evidence type="ECO:0000259" key="6">
    <source>
        <dbReference type="PROSITE" id="PS50977"/>
    </source>
</evidence>
<keyword evidence="2" id="KW-0805">Transcription regulation</keyword>
<dbReference type="Gene3D" id="1.10.357.10">
    <property type="entry name" value="Tetracycline Repressor, domain 2"/>
    <property type="match status" value="1"/>
</dbReference>
<keyword evidence="3 5" id="KW-0238">DNA-binding</keyword>
<dbReference type="Pfam" id="PF00440">
    <property type="entry name" value="TetR_N"/>
    <property type="match status" value="1"/>
</dbReference>
<evidence type="ECO:0000256" key="1">
    <source>
        <dbReference type="ARBA" id="ARBA00022491"/>
    </source>
</evidence>
<gene>
    <name evidence="7" type="ORF">E1288_27615</name>
</gene>
<dbReference type="GO" id="GO:0000976">
    <property type="term" value="F:transcription cis-regulatory region binding"/>
    <property type="evidence" value="ECO:0007669"/>
    <property type="project" value="TreeGrafter"/>
</dbReference>
<dbReference type="Pfam" id="PF13977">
    <property type="entry name" value="TetR_C_6"/>
    <property type="match status" value="1"/>
</dbReference>
<dbReference type="GO" id="GO:0003700">
    <property type="term" value="F:DNA-binding transcription factor activity"/>
    <property type="evidence" value="ECO:0007669"/>
    <property type="project" value="TreeGrafter"/>
</dbReference>
<sequence>MPKRVDHDERRRQIAEAVWRIAAGRGLAAASLREIAAEAGISMRLVQYYFETKERMLLFAQELAGERFAEQIVQRIRAAGGRDQPRAVVRGHLLGMLPLDAESRAMAMVSHAFFNAALVDEQLAAASNWYPPIFENAVAEQIRLVRPETDAAHDAAVLTLVVRGLIGSVLIGERTPEQAVALVDRQLDLVFAAPPSVPEEADPGEQEG</sequence>
<evidence type="ECO:0000256" key="4">
    <source>
        <dbReference type="ARBA" id="ARBA00023163"/>
    </source>
</evidence>
<dbReference type="SUPFAM" id="SSF46689">
    <property type="entry name" value="Homeodomain-like"/>
    <property type="match status" value="1"/>
</dbReference>
<comment type="caution">
    <text evidence="7">The sequence shown here is derived from an EMBL/GenBank/DDBJ whole genome shotgun (WGS) entry which is preliminary data.</text>
</comment>
<dbReference type="AlphaFoldDB" id="A0A4R4YE80"/>
<evidence type="ECO:0000256" key="2">
    <source>
        <dbReference type="ARBA" id="ARBA00023015"/>
    </source>
</evidence>
<dbReference type="EMBL" id="SMKW01000042">
    <property type="protein sequence ID" value="TDD43041.1"/>
    <property type="molecule type" value="Genomic_DNA"/>
</dbReference>
<evidence type="ECO:0000256" key="3">
    <source>
        <dbReference type="ARBA" id="ARBA00023125"/>
    </source>
</evidence>
<dbReference type="PANTHER" id="PTHR30055:SF226">
    <property type="entry name" value="HTH-TYPE TRANSCRIPTIONAL REGULATOR PKSA"/>
    <property type="match status" value="1"/>
</dbReference>
<keyword evidence="1" id="KW-0678">Repressor</keyword>
<dbReference type="SUPFAM" id="SSF48498">
    <property type="entry name" value="Tetracyclin repressor-like, C-terminal domain"/>
    <property type="match status" value="1"/>
</dbReference>
<dbReference type="Proteomes" id="UP000294947">
    <property type="component" value="Unassembled WGS sequence"/>
</dbReference>
<accession>A0A4R4YE80</accession>